<evidence type="ECO:0000256" key="16">
    <source>
        <dbReference type="SAM" id="MobiDB-lite"/>
    </source>
</evidence>
<dbReference type="GO" id="GO:0000725">
    <property type="term" value="P:recombinational repair"/>
    <property type="evidence" value="ECO:0007669"/>
    <property type="project" value="TreeGrafter"/>
</dbReference>
<dbReference type="Gene3D" id="1.10.486.10">
    <property type="entry name" value="PCRA, domain 4"/>
    <property type="match status" value="2"/>
</dbReference>
<organism evidence="19 22">
    <name type="scientific">Actinotignum timonense</name>
    <dbReference type="NCBI Taxonomy" id="1870995"/>
    <lineage>
        <taxon>Bacteria</taxon>
        <taxon>Bacillati</taxon>
        <taxon>Actinomycetota</taxon>
        <taxon>Actinomycetes</taxon>
        <taxon>Actinomycetales</taxon>
        <taxon>Actinomycetaceae</taxon>
        <taxon>Actinotignum</taxon>
    </lineage>
</organism>
<feature type="domain" description="UvrD-like helicase C-terminal" evidence="18">
    <location>
        <begin position="413"/>
        <end position="836"/>
    </location>
</feature>
<comment type="caution">
    <text evidence="19">The sequence shown here is derived from an EMBL/GenBank/DDBJ whole genome shotgun (WGS) entry which is preliminary data.</text>
</comment>
<dbReference type="GO" id="GO:0003677">
    <property type="term" value="F:DNA binding"/>
    <property type="evidence" value="ECO:0007669"/>
    <property type="project" value="UniProtKB-KW"/>
</dbReference>
<evidence type="ECO:0000256" key="13">
    <source>
        <dbReference type="ARBA" id="ARBA00034808"/>
    </source>
</evidence>
<keyword evidence="4" id="KW-0227">DNA damage</keyword>
<gene>
    <name evidence="19" type="ORF">R6G74_06640</name>
    <name evidence="20" type="ORF">R6P33_06905</name>
</gene>
<accession>A0AAW9HD36</accession>
<evidence type="ECO:0000256" key="11">
    <source>
        <dbReference type="ARBA" id="ARBA00023235"/>
    </source>
</evidence>
<evidence type="ECO:0000256" key="2">
    <source>
        <dbReference type="ARBA" id="ARBA00022722"/>
    </source>
</evidence>
<evidence type="ECO:0000313" key="20">
    <source>
        <dbReference type="EMBL" id="MDY5146741.1"/>
    </source>
</evidence>
<reference evidence="19 21" key="1">
    <citation type="submission" date="2023-10" db="EMBL/GenBank/DDBJ databases">
        <title>Whole Genome based description of the genera Actinobaculum and Actinotignum reveals a complex phylogenetic relationship within the species included in the genus Actinotignum.</title>
        <authorList>
            <person name="Jensen C.S."/>
            <person name="Dargis R."/>
            <person name="Kemp M."/>
            <person name="Christensen J.J."/>
        </authorList>
    </citation>
    <scope>NUCLEOTIDE SEQUENCE</scope>
    <source>
        <strain evidence="20 21">SLA_B089</strain>
        <strain evidence="19">SLA_B245</strain>
    </source>
</reference>
<feature type="domain" description="UvrD-like helicase ATP-binding" evidence="17">
    <location>
        <begin position="30"/>
        <end position="378"/>
    </location>
</feature>
<evidence type="ECO:0000259" key="18">
    <source>
        <dbReference type="PROSITE" id="PS51217"/>
    </source>
</evidence>
<dbReference type="Pfam" id="PF00580">
    <property type="entry name" value="UvrD-helicase"/>
    <property type="match status" value="1"/>
</dbReference>
<feature type="binding site" evidence="15">
    <location>
        <begin position="51"/>
        <end position="58"/>
    </location>
    <ligand>
        <name>ATP</name>
        <dbReference type="ChEBI" id="CHEBI:30616"/>
    </ligand>
</feature>
<dbReference type="InterPro" id="IPR027417">
    <property type="entry name" value="P-loop_NTPase"/>
</dbReference>
<keyword evidence="5 15" id="KW-0378">Hydrolase</keyword>
<dbReference type="EMBL" id="JAWNFV010000013">
    <property type="protein sequence ID" value="MDY5140985.1"/>
    <property type="molecule type" value="Genomic_DNA"/>
</dbReference>
<dbReference type="EC" id="5.6.2.4" evidence="13"/>
<dbReference type="GO" id="GO:0005524">
    <property type="term" value="F:ATP binding"/>
    <property type="evidence" value="ECO:0007669"/>
    <property type="project" value="UniProtKB-UniRule"/>
</dbReference>
<dbReference type="RefSeq" id="WP_087070623.1">
    <property type="nucleotide sequence ID" value="NZ_CAUPFC010000009.1"/>
</dbReference>
<feature type="region of interest" description="Disordered" evidence="16">
    <location>
        <begin position="399"/>
        <end position="427"/>
    </location>
</feature>
<dbReference type="InterPro" id="IPR014017">
    <property type="entry name" value="DNA_helicase_UvrD-like_C"/>
</dbReference>
<dbReference type="InterPro" id="IPR000212">
    <property type="entry name" value="DNA_helicase_UvrD/REP"/>
</dbReference>
<dbReference type="GeneID" id="92814421"/>
<keyword evidence="9" id="KW-0238">DNA-binding</keyword>
<evidence type="ECO:0000256" key="10">
    <source>
        <dbReference type="ARBA" id="ARBA00023204"/>
    </source>
</evidence>
<keyword evidence="7" id="KW-0269">Exonuclease</keyword>
<dbReference type="PANTHER" id="PTHR11070">
    <property type="entry name" value="UVRD / RECB / PCRA DNA HELICASE FAMILY MEMBER"/>
    <property type="match status" value="1"/>
</dbReference>
<sequence length="1302" mass="141220">MTPTPHEYVEAQTPAEPDAALDRILAGQEHPPTAEQRRVITSTAPAILVVAGAGSGKTKTMVDRIAYHLACGNVSPDEVLGLTFTRKAAGELAERVNTSLEKLGLLAPEGSNAGSAMRRPVISTYNSFANDIAGAYGMLVGADPTARLITDAERVQLMDQVVSALPSSASTAVLAERSRSSLINDALTFAQGILTNGVELAEARAFLTAQDHALETLCADSTRIMSARCWYPDASKKFTNLKGGAAVPKQQQVVLGLVESYLQLKKELNVTEFADQVAIAGRIMTRYPQIAKEISSRYRLILLDEYQDTDENQAQFLLGALTAKRDGFLSITAVGDPNQAIYGWRGASAAALTNFARHTTRIFGHVEKLQLSTAFRNDRAVLAAGNAVATPLERDTFLREDRDHPNFPPEFRPAPTSAGTAGSAGESTDIAPLRLRERPGAGAGRVSEIRTLLREDSYRSIARHILAVRERVAAENEERRARGEAPRGAEIAVLCRKRSYIDMMAAALRELNSQLARESAAHPGGATPQPLAFEIVGGESLVARPEIITLRAALGLAANPARGDLLARLLAHWNIGVADIRALSRWARRYAAAAVTKVDSDVRASFINDDAAPGHEGASGAAGELATAQPLLNSRDEANLGEALHALMLLVSTPSTPGMYEDGDGHLDAHADGNSGEHGGECPGERADAAELAGTGEAELRQAARSARGEFSSIGWERLRRLNATLASLRSGLHNALADQIDRAVHLLGLDTAAATRSEGGQRVRTSIDQFISLARTYAHGDSQRGMREFVEWLDVVETEEHGGEEESGADIPRVESAVDVTPGVIQLMTVHAAKGLEWRDLVVVPELVKGQFSEVTEGVKAWPRNTGIFPYPLRTDYPYLPQFTLAGARNLDKITVANTYARFLDELAYHESEEMRRLAYVAFTRSTRELLLAGYCFQDDKDVSGRVQKAEKQAKKNAAETPEDGGDNALGVETRPPSCFLSAVREAAARGELTLAASPATVSSVKLPEGFPDIAPDSLSVDELVDIFGEKVVYPPVLEPVPHYFEAPDLLAWPRDLARSLPIEAETLDADQRAELTQVIGRLIARKQQAETSEYTEAGGHYTATELVYRAEHREEYLLNKRRPVPRQPSRAARLGTILHEKIADSYASAAVLNIDSEDPLDHDPVLSAEEIARMYENYEASEWASYPPLAIEQQLGVVIGGHVVHCALDAVFDTSQVPGRAPVTIVDWKSGRRPYGETKAARELQLALYRLAWSRAHSIPLAEIDASFVYLRGNRAEELRAGKLSEEEILLRAGLPNQEQ</sequence>
<evidence type="ECO:0000256" key="3">
    <source>
        <dbReference type="ARBA" id="ARBA00022741"/>
    </source>
</evidence>
<dbReference type="CDD" id="cd17932">
    <property type="entry name" value="DEXQc_UvrD"/>
    <property type="match status" value="1"/>
</dbReference>
<proteinExistence type="inferred from homology"/>
<keyword evidence="11" id="KW-0413">Isomerase</keyword>
<evidence type="ECO:0000256" key="1">
    <source>
        <dbReference type="ARBA" id="ARBA00009922"/>
    </source>
</evidence>
<feature type="region of interest" description="Disordered" evidence="16">
    <location>
        <begin position="949"/>
        <end position="974"/>
    </location>
</feature>
<dbReference type="Gene3D" id="3.40.50.300">
    <property type="entry name" value="P-loop containing nucleotide triphosphate hydrolases"/>
    <property type="match status" value="4"/>
</dbReference>
<dbReference type="SUPFAM" id="SSF52540">
    <property type="entry name" value="P-loop containing nucleoside triphosphate hydrolases"/>
    <property type="match status" value="1"/>
</dbReference>
<dbReference type="PANTHER" id="PTHR11070:SF55">
    <property type="entry name" value="DNA 3'-5' HELICASE"/>
    <property type="match status" value="1"/>
</dbReference>
<evidence type="ECO:0000256" key="4">
    <source>
        <dbReference type="ARBA" id="ARBA00022763"/>
    </source>
</evidence>
<evidence type="ECO:0000256" key="6">
    <source>
        <dbReference type="ARBA" id="ARBA00022806"/>
    </source>
</evidence>
<dbReference type="Pfam" id="PF13361">
    <property type="entry name" value="UvrD_C"/>
    <property type="match status" value="1"/>
</dbReference>
<dbReference type="GO" id="GO:0005829">
    <property type="term" value="C:cytosol"/>
    <property type="evidence" value="ECO:0007669"/>
    <property type="project" value="TreeGrafter"/>
</dbReference>
<dbReference type="GO" id="GO:0043138">
    <property type="term" value="F:3'-5' DNA helicase activity"/>
    <property type="evidence" value="ECO:0007669"/>
    <property type="project" value="UniProtKB-EC"/>
</dbReference>
<evidence type="ECO:0000256" key="5">
    <source>
        <dbReference type="ARBA" id="ARBA00022801"/>
    </source>
</evidence>
<keyword evidence="8 15" id="KW-0067">ATP-binding</keyword>
<evidence type="ECO:0000259" key="17">
    <source>
        <dbReference type="PROSITE" id="PS51198"/>
    </source>
</evidence>
<keyword evidence="6 15" id="KW-0347">Helicase</keyword>
<dbReference type="InterPro" id="IPR014016">
    <property type="entry name" value="UvrD-like_ATP-bd"/>
</dbReference>
<comment type="catalytic activity">
    <reaction evidence="14">
        <text>ATP + H2O = ADP + phosphate + H(+)</text>
        <dbReference type="Rhea" id="RHEA:13065"/>
        <dbReference type="ChEBI" id="CHEBI:15377"/>
        <dbReference type="ChEBI" id="CHEBI:15378"/>
        <dbReference type="ChEBI" id="CHEBI:30616"/>
        <dbReference type="ChEBI" id="CHEBI:43474"/>
        <dbReference type="ChEBI" id="CHEBI:456216"/>
        <dbReference type="EC" id="5.6.2.4"/>
    </reaction>
</comment>
<feature type="compositionally biased region" description="Basic and acidic residues" evidence="16">
    <location>
        <begin position="949"/>
        <end position="959"/>
    </location>
</feature>
<keyword evidence="10" id="KW-0234">DNA repair</keyword>
<dbReference type="Gene3D" id="1.10.10.160">
    <property type="match status" value="1"/>
</dbReference>
<name>A0AAW9HD36_9ACTO</name>
<dbReference type="GO" id="GO:0033202">
    <property type="term" value="C:DNA helicase complex"/>
    <property type="evidence" value="ECO:0007669"/>
    <property type="project" value="TreeGrafter"/>
</dbReference>
<keyword evidence="21" id="KW-1185">Reference proteome</keyword>
<protein>
    <recommendedName>
        <fullName evidence="13">DNA 3'-5' helicase</fullName>
        <ecNumber evidence="13">5.6.2.4</ecNumber>
    </recommendedName>
</protein>
<dbReference type="Pfam" id="PF12705">
    <property type="entry name" value="PDDEXK_1"/>
    <property type="match status" value="1"/>
</dbReference>
<dbReference type="EMBL" id="JAWNFY010000018">
    <property type="protein sequence ID" value="MDY5146741.1"/>
    <property type="molecule type" value="Genomic_DNA"/>
</dbReference>
<feature type="region of interest" description="Disordered" evidence="16">
    <location>
        <begin position="661"/>
        <end position="686"/>
    </location>
</feature>
<evidence type="ECO:0000256" key="8">
    <source>
        <dbReference type="ARBA" id="ARBA00022840"/>
    </source>
</evidence>
<evidence type="ECO:0000313" key="21">
    <source>
        <dbReference type="Proteomes" id="UP001284901"/>
    </source>
</evidence>
<dbReference type="InterPro" id="IPR013986">
    <property type="entry name" value="DExx_box_DNA_helicase_dom_sf"/>
</dbReference>
<dbReference type="PROSITE" id="PS51217">
    <property type="entry name" value="UVRD_HELICASE_CTER"/>
    <property type="match status" value="1"/>
</dbReference>
<evidence type="ECO:0000256" key="15">
    <source>
        <dbReference type="PROSITE-ProRule" id="PRU00560"/>
    </source>
</evidence>
<feature type="compositionally biased region" description="Low complexity" evidence="16">
    <location>
        <begin position="416"/>
        <end position="427"/>
    </location>
</feature>
<dbReference type="Proteomes" id="UP001288320">
    <property type="component" value="Unassembled WGS sequence"/>
</dbReference>
<dbReference type="GO" id="GO:0004527">
    <property type="term" value="F:exonuclease activity"/>
    <property type="evidence" value="ECO:0007669"/>
    <property type="project" value="UniProtKB-KW"/>
</dbReference>
<dbReference type="Gene3D" id="3.90.320.10">
    <property type="match status" value="1"/>
</dbReference>
<evidence type="ECO:0000256" key="14">
    <source>
        <dbReference type="ARBA" id="ARBA00048988"/>
    </source>
</evidence>
<evidence type="ECO:0000256" key="12">
    <source>
        <dbReference type="ARBA" id="ARBA00034617"/>
    </source>
</evidence>
<dbReference type="Proteomes" id="UP001284901">
    <property type="component" value="Unassembled WGS sequence"/>
</dbReference>
<keyword evidence="2" id="KW-0540">Nuclease</keyword>
<evidence type="ECO:0000256" key="9">
    <source>
        <dbReference type="ARBA" id="ARBA00023125"/>
    </source>
</evidence>
<comment type="catalytic activity">
    <reaction evidence="12">
        <text>Couples ATP hydrolysis with the unwinding of duplex DNA by translocating in the 3'-5' direction.</text>
        <dbReference type="EC" id="5.6.2.4"/>
    </reaction>
</comment>
<evidence type="ECO:0000256" key="7">
    <source>
        <dbReference type="ARBA" id="ARBA00022839"/>
    </source>
</evidence>
<evidence type="ECO:0000313" key="22">
    <source>
        <dbReference type="Proteomes" id="UP001288320"/>
    </source>
</evidence>
<keyword evidence="3 15" id="KW-0547">Nucleotide-binding</keyword>
<evidence type="ECO:0000313" key="19">
    <source>
        <dbReference type="EMBL" id="MDY5140985.1"/>
    </source>
</evidence>
<dbReference type="InterPro" id="IPR011604">
    <property type="entry name" value="PDDEXK-like_dom_sf"/>
</dbReference>
<dbReference type="PROSITE" id="PS51198">
    <property type="entry name" value="UVRD_HELICASE_ATP_BIND"/>
    <property type="match status" value="1"/>
</dbReference>
<dbReference type="InterPro" id="IPR038726">
    <property type="entry name" value="PDDEXK_AddAB-type"/>
</dbReference>
<comment type="similarity">
    <text evidence="1">Belongs to the helicase family. UvrD subfamily.</text>
</comment>